<dbReference type="PANTHER" id="PTHR24171">
    <property type="entry name" value="ANKYRIN REPEAT DOMAIN-CONTAINING PROTEIN 39-RELATED"/>
    <property type="match status" value="1"/>
</dbReference>
<evidence type="ECO:0000256" key="1">
    <source>
        <dbReference type="ARBA" id="ARBA00022723"/>
    </source>
</evidence>
<dbReference type="SMART" id="SM00292">
    <property type="entry name" value="BRCT"/>
    <property type="match status" value="2"/>
</dbReference>
<keyword evidence="4" id="KW-0862">Zinc</keyword>
<evidence type="ECO:0000256" key="5">
    <source>
        <dbReference type="ARBA" id="ARBA00023043"/>
    </source>
</evidence>
<name>A0AA88N5N2_TACVA</name>
<feature type="repeat" description="ANK" evidence="6">
    <location>
        <begin position="416"/>
        <end position="448"/>
    </location>
</feature>
<dbReference type="Gene3D" id="3.30.40.10">
    <property type="entry name" value="Zinc/RING finger domain, C3HC4 (zinc finger)"/>
    <property type="match status" value="1"/>
</dbReference>
<comment type="caution">
    <text evidence="9">The sequence shown here is derived from an EMBL/GenBank/DDBJ whole genome shotgun (WGS) entry which is preliminary data.</text>
</comment>
<dbReference type="Pfam" id="PF16589">
    <property type="entry name" value="BRCT_2"/>
    <property type="match status" value="1"/>
</dbReference>
<dbReference type="Gene3D" id="1.25.40.20">
    <property type="entry name" value="Ankyrin repeat-containing domain"/>
    <property type="match status" value="1"/>
</dbReference>
<evidence type="ECO:0000256" key="6">
    <source>
        <dbReference type="PROSITE-ProRule" id="PRU00023"/>
    </source>
</evidence>
<dbReference type="InterPro" id="IPR039503">
    <property type="entry name" value="BARD1_Znf-RING"/>
</dbReference>
<dbReference type="SUPFAM" id="SSF57850">
    <property type="entry name" value="RING/U-box"/>
    <property type="match status" value="1"/>
</dbReference>
<evidence type="ECO:0000313" key="9">
    <source>
        <dbReference type="EMBL" id="KAK2849669.1"/>
    </source>
</evidence>
<feature type="repeat" description="ANK" evidence="6">
    <location>
        <begin position="449"/>
        <end position="481"/>
    </location>
</feature>
<dbReference type="PROSITE" id="PS00518">
    <property type="entry name" value="ZF_RING_1"/>
    <property type="match status" value="1"/>
</dbReference>
<dbReference type="Gene3D" id="3.40.50.10190">
    <property type="entry name" value="BRCT domain"/>
    <property type="match status" value="2"/>
</dbReference>
<dbReference type="Proteomes" id="UP001187315">
    <property type="component" value="Unassembled WGS sequence"/>
</dbReference>
<dbReference type="PROSITE" id="PS50172">
    <property type="entry name" value="BRCT"/>
    <property type="match status" value="2"/>
</dbReference>
<keyword evidence="1" id="KW-0479">Metal-binding</keyword>
<dbReference type="PROSITE" id="PS50088">
    <property type="entry name" value="ANK_REPEAT"/>
    <property type="match status" value="3"/>
</dbReference>
<feature type="region of interest" description="Disordered" evidence="7">
    <location>
        <begin position="163"/>
        <end position="191"/>
    </location>
</feature>
<feature type="domain" description="BRCT" evidence="8">
    <location>
        <begin position="528"/>
        <end position="615"/>
    </location>
</feature>
<evidence type="ECO:0000256" key="4">
    <source>
        <dbReference type="ARBA" id="ARBA00022833"/>
    </source>
</evidence>
<dbReference type="InterPro" id="IPR036420">
    <property type="entry name" value="BRCT_dom_sf"/>
</dbReference>
<dbReference type="InterPro" id="IPR001357">
    <property type="entry name" value="BRCT_dom"/>
</dbReference>
<evidence type="ECO:0000256" key="7">
    <source>
        <dbReference type="SAM" id="MobiDB-lite"/>
    </source>
</evidence>
<evidence type="ECO:0000256" key="2">
    <source>
        <dbReference type="ARBA" id="ARBA00022737"/>
    </source>
</evidence>
<dbReference type="GO" id="GO:0085020">
    <property type="term" value="P:protein K6-linked ubiquitination"/>
    <property type="evidence" value="ECO:0007669"/>
    <property type="project" value="TreeGrafter"/>
</dbReference>
<keyword evidence="5 6" id="KW-0040">ANK repeat</keyword>
<dbReference type="InterPro" id="IPR036770">
    <property type="entry name" value="Ankyrin_rpt-contain_sf"/>
</dbReference>
<evidence type="ECO:0000259" key="8">
    <source>
        <dbReference type="PROSITE" id="PS50172"/>
    </source>
</evidence>
<dbReference type="Pfam" id="PF00533">
    <property type="entry name" value="BRCT"/>
    <property type="match status" value="1"/>
</dbReference>
<reference evidence="9" key="1">
    <citation type="submission" date="2023-08" db="EMBL/GenBank/DDBJ databases">
        <title>Pelteobagrus vachellii genome.</title>
        <authorList>
            <person name="Liu H."/>
        </authorList>
    </citation>
    <scope>NUCLEOTIDE SEQUENCE</scope>
    <source>
        <strain evidence="9">PRFRI_2022a</strain>
        <tissue evidence="9">Muscle</tissue>
    </source>
</reference>
<evidence type="ECO:0000256" key="3">
    <source>
        <dbReference type="ARBA" id="ARBA00022771"/>
    </source>
</evidence>
<evidence type="ECO:0000313" key="10">
    <source>
        <dbReference type="Proteomes" id="UP001187315"/>
    </source>
</evidence>
<dbReference type="InterPro" id="IPR013083">
    <property type="entry name" value="Znf_RING/FYVE/PHD"/>
</dbReference>
<dbReference type="AlphaFoldDB" id="A0AA88N5N2"/>
<feature type="region of interest" description="Disordered" evidence="7">
    <location>
        <begin position="224"/>
        <end position="376"/>
    </location>
</feature>
<sequence>MASDPEAQPDNGLWIKTREAMVHFRKLLLCSKCANILTEPVCLGVCEHLLCRSCAGSHVGDGCSVCLSPAWVKDVRINRQISNITQLFLQLEAVLCPSECSELPADSPAPSTEPSVLTKKKNFKIWFSPKSRKVRCRAENTADSNPSVPQRSDSSVLSVFNFTSSSQDSGSSTPPRARAGTERKKKKKKELKKLKNVVKKRVRGTRIQNKEKKKRLKAVNQQWGFGKDDAMEDEEDKIEERSGKRVSFQCPSSGTKQEVEEVQEVSQGEEPVISPKRQMRSILKDGREKQPDQALSEIQQHPCSTPKRSRAQGGSPQSTPKRPRLSPGQRARRGRSGPSPVTSLYSGINERSVEDRKEKEGRGNSPASGRSQASPAYMKRNHKGETPLHLAAIKGDVETTRELLEQGADPNLKDHAGWTPLHEACNLGHVGVVELLLQQGALINTPGYENDSPLHDAVRNGHAAVAKLLLHHGASITVLNIFGLRPVDYAATAEMREVLSLVPEALHAVTTPVSSPANLLKSPALMKKDVHVTLIGSKLTAAQQNQLTKAARILGGKRAETFSSAVTHVIVADGPMPSTLTVLQGILSGCWVLSFTWLAECLQQGRWMEESGFEAGDGPQRSRLNRVSLLPPLFDGCFFYLLGSFHKPPRDELVQLVRVGGGQMLSRQPKADSDVTQTVMAAAYHARPDSDQAFCTHYVLYDPQSSSRPGPVRLGKVWSAPSSWLLDCIRAFSMLPVPEL</sequence>
<keyword evidence="10" id="KW-1185">Reference proteome</keyword>
<accession>A0AA88N5N2</accession>
<dbReference type="GO" id="GO:0004842">
    <property type="term" value="F:ubiquitin-protein transferase activity"/>
    <property type="evidence" value="ECO:0007669"/>
    <property type="project" value="TreeGrafter"/>
</dbReference>
<dbReference type="GO" id="GO:0031436">
    <property type="term" value="C:BRCA1-BARD1 complex"/>
    <property type="evidence" value="ECO:0007669"/>
    <property type="project" value="TreeGrafter"/>
</dbReference>
<dbReference type="GO" id="GO:0008270">
    <property type="term" value="F:zinc ion binding"/>
    <property type="evidence" value="ECO:0007669"/>
    <property type="project" value="UniProtKB-KW"/>
</dbReference>
<dbReference type="PRINTS" id="PR01415">
    <property type="entry name" value="ANKYRIN"/>
</dbReference>
<dbReference type="CDD" id="cd17720">
    <property type="entry name" value="BRCT_Bard1_rpt2"/>
    <property type="match status" value="1"/>
</dbReference>
<protein>
    <recommendedName>
        <fullName evidence="8">BRCT domain-containing protein</fullName>
    </recommendedName>
</protein>
<dbReference type="GO" id="GO:0070531">
    <property type="term" value="C:BRCA1-A complex"/>
    <property type="evidence" value="ECO:0007669"/>
    <property type="project" value="TreeGrafter"/>
</dbReference>
<keyword evidence="3" id="KW-0863">Zinc-finger</keyword>
<dbReference type="CDD" id="cd17734">
    <property type="entry name" value="BRCT_Bard1_rpt1"/>
    <property type="match status" value="1"/>
</dbReference>
<dbReference type="InterPro" id="IPR017907">
    <property type="entry name" value="Znf_RING_CS"/>
</dbReference>
<feature type="compositionally biased region" description="Basic and acidic residues" evidence="7">
    <location>
        <begin position="351"/>
        <end position="362"/>
    </location>
</feature>
<feature type="repeat" description="ANK" evidence="6">
    <location>
        <begin position="383"/>
        <end position="415"/>
    </location>
</feature>
<keyword evidence="2" id="KW-0677">Repeat</keyword>
<dbReference type="SUPFAM" id="SSF48403">
    <property type="entry name" value="Ankyrin repeat"/>
    <property type="match status" value="1"/>
</dbReference>
<dbReference type="PROSITE" id="PS50297">
    <property type="entry name" value="ANK_REP_REGION"/>
    <property type="match status" value="3"/>
</dbReference>
<dbReference type="Pfam" id="PF12796">
    <property type="entry name" value="Ank_2"/>
    <property type="match status" value="1"/>
</dbReference>
<dbReference type="SUPFAM" id="SSF52113">
    <property type="entry name" value="BRCT domain"/>
    <property type="match status" value="2"/>
</dbReference>
<feature type="domain" description="BRCT" evidence="8">
    <location>
        <begin position="629"/>
        <end position="740"/>
    </location>
</feature>
<feature type="compositionally biased region" description="Basic and acidic residues" evidence="7">
    <location>
        <begin position="282"/>
        <end position="291"/>
    </location>
</feature>
<gene>
    <name evidence="9" type="ORF">Q7C36_008452</name>
</gene>
<dbReference type="SMART" id="SM00248">
    <property type="entry name" value="ANK"/>
    <property type="match status" value="3"/>
</dbReference>
<dbReference type="EMBL" id="JAVHJS010000008">
    <property type="protein sequence ID" value="KAK2849669.1"/>
    <property type="molecule type" value="Genomic_DNA"/>
</dbReference>
<organism evidence="9 10">
    <name type="scientific">Tachysurus vachellii</name>
    <name type="common">Darkbarbel catfish</name>
    <name type="synonym">Pelteobagrus vachellii</name>
    <dbReference type="NCBI Taxonomy" id="175792"/>
    <lineage>
        <taxon>Eukaryota</taxon>
        <taxon>Metazoa</taxon>
        <taxon>Chordata</taxon>
        <taxon>Craniata</taxon>
        <taxon>Vertebrata</taxon>
        <taxon>Euteleostomi</taxon>
        <taxon>Actinopterygii</taxon>
        <taxon>Neopterygii</taxon>
        <taxon>Teleostei</taxon>
        <taxon>Ostariophysi</taxon>
        <taxon>Siluriformes</taxon>
        <taxon>Bagridae</taxon>
        <taxon>Tachysurus</taxon>
    </lineage>
</organism>
<dbReference type="Pfam" id="PF14835">
    <property type="entry name" value="zf-RING_6"/>
    <property type="match status" value="1"/>
</dbReference>
<dbReference type="PANTHER" id="PTHR24171:SF8">
    <property type="entry name" value="BRCA1-ASSOCIATED RING DOMAIN PROTEIN 1"/>
    <property type="match status" value="1"/>
</dbReference>
<dbReference type="InterPro" id="IPR002110">
    <property type="entry name" value="Ankyrin_rpt"/>
</dbReference>
<feature type="compositionally biased region" description="Polar residues" evidence="7">
    <location>
        <begin position="365"/>
        <end position="374"/>
    </location>
</feature>
<proteinExistence type="predicted"/>